<keyword evidence="2" id="KW-1185">Reference proteome</keyword>
<keyword evidence="1" id="KW-0560">Oxidoreductase</keyword>
<dbReference type="EC" id="1.14.12.17" evidence="1"/>
<evidence type="ECO:0000313" key="1">
    <source>
        <dbReference type="EMBL" id="EGF08243.1"/>
    </source>
</evidence>
<dbReference type="GO" id="GO:0008941">
    <property type="term" value="F:nitric oxide dioxygenase NAD(P)H activity"/>
    <property type="evidence" value="ECO:0007669"/>
    <property type="project" value="UniProtKB-EC"/>
</dbReference>
<evidence type="ECO:0000313" key="2">
    <source>
        <dbReference type="Proteomes" id="UP000004105"/>
    </source>
</evidence>
<keyword evidence="1" id="KW-0223">Dioxygenase</keyword>
<dbReference type="AlphaFoldDB" id="F2BFP4"/>
<gene>
    <name evidence="1" type="primary">hmpA</name>
    <name evidence="1" type="ORF">HMPREF9123_2551</name>
</gene>
<name>F2BFP4_9NEIS</name>
<organism evidence="1 2">
    <name type="scientific">Neisseria bacilliformis ATCC BAA-1200</name>
    <dbReference type="NCBI Taxonomy" id="888742"/>
    <lineage>
        <taxon>Bacteria</taxon>
        <taxon>Pseudomonadati</taxon>
        <taxon>Pseudomonadota</taxon>
        <taxon>Betaproteobacteria</taxon>
        <taxon>Neisseriales</taxon>
        <taxon>Neisseriaceae</taxon>
        <taxon>Neisseria</taxon>
    </lineage>
</organism>
<protein>
    <submittedName>
        <fullName evidence="1">Nitric oxide dioxygenase</fullName>
        <ecNumber evidence="1">1.14.12.17</ecNumber>
    </submittedName>
</protein>
<sequence length="78" mass="8726">MLSDGLCPQVRCVAQATHAVSAFGNRADRLCGRERVRCLWATHPTLDSAWAGWETGRLKAQLRRSQKNKIRFSDGLCP</sequence>
<dbReference type="HOGENOM" id="CLU_2618345_0_0_4"/>
<reference evidence="1 2" key="1">
    <citation type="submission" date="2011-02" db="EMBL/GenBank/DDBJ databases">
        <authorList>
            <person name="Muzny D."/>
            <person name="Qin X."/>
            <person name="Deng J."/>
            <person name="Jiang H."/>
            <person name="Liu Y."/>
            <person name="Qu J."/>
            <person name="Song X.-Z."/>
            <person name="Zhang L."/>
            <person name="Thornton R."/>
            <person name="Coyle M."/>
            <person name="Francisco L."/>
            <person name="Jackson L."/>
            <person name="Javaid M."/>
            <person name="Korchina V."/>
            <person name="Kovar C."/>
            <person name="Mata R."/>
            <person name="Mathew T."/>
            <person name="Ngo R."/>
            <person name="Nguyen L."/>
            <person name="Nguyen N."/>
            <person name="Okwuonu G."/>
            <person name="Ongeri F."/>
            <person name="Pham C."/>
            <person name="Simmons D."/>
            <person name="Wilczek-Boney K."/>
            <person name="Hale W."/>
            <person name="Jakkamsetti A."/>
            <person name="Pham P."/>
            <person name="Ruth R."/>
            <person name="San Lucas F."/>
            <person name="Warren J."/>
            <person name="Zhang J."/>
            <person name="Zhao Z."/>
            <person name="Zhou C."/>
            <person name="Zhu D."/>
            <person name="Lee S."/>
            <person name="Bess C."/>
            <person name="Blankenburg K."/>
            <person name="Forbes L."/>
            <person name="Fu Q."/>
            <person name="Gubbala S."/>
            <person name="Hirani K."/>
            <person name="Jayaseelan J.C."/>
            <person name="Lara F."/>
            <person name="Munidasa M."/>
            <person name="Palculict T."/>
            <person name="Patil S."/>
            <person name="Pu L.-L."/>
            <person name="Saada N."/>
            <person name="Tang L."/>
            <person name="Weissenberger G."/>
            <person name="Zhu Y."/>
            <person name="Hemphill L."/>
            <person name="Shang Y."/>
            <person name="Youmans B."/>
            <person name="Ayvaz T."/>
            <person name="Ross M."/>
            <person name="Santibanez J."/>
            <person name="Aqrawi P."/>
            <person name="Gross S."/>
            <person name="Joshi V."/>
            <person name="Fowler G."/>
            <person name="Nazareth L."/>
            <person name="Reid J."/>
            <person name="Worley K."/>
            <person name="Petrosino J."/>
            <person name="Highlander S."/>
            <person name="Gibbs R."/>
        </authorList>
    </citation>
    <scope>NUCLEOTIDE SEQUENCE [LARGE SCALE GENOMIC DNA]</scope>
    <source>
        <strain evidence="1 2">ATCC BAA-1200</strain>
    </source>
</reference>
<dbReference type="EMBL" id="AFAY01000051">
    <property type="protein sequence ID" value="EGF08243.1"/>
    <property type="molecule type" value="Genomic_DNA"/>
</dbReference>
<comment type="caution">
    <text evidence="1">The sequence shown here is derived from an EMBL/GenBank/DDBJ whole genome shotgun (WGS) entry which is preliminary data.</text>
</comment>
<proteinExistence type="predicted"/>
<accession>F2BFP4</accession>
<dbReference type="Proteomes" id="UP000004105">
    <property type="component" value="Unassembled WGS sequence"/>
</dbReference>